<evidence type="ECO:0000313" key="3">
    <source>
        <dbReference type="Proteomes" id="UP000233469"/>
    </source>
</evidence>
<feature type="transmembrane region" description="Helical" evidence="1">
    <location>
        <begin position="222"/>
        <end position="243"/>
    </location>
</feature>
<feature type="transmembrane region" description="Helical" evidence="1">
    <location>
        <begin position="94"/>
        <end position="114"/>
    </location>
</feature>
<reference evidence="2 3" key="1">
    <citation type="submission" date="2016-04" db="EMBL/GenBank/DDBJ databases">
        <title>Genome analyses suggest a sexual origin of heterokaryosis in a supposedly ancient asexual fungus.</title>
        <authorList>
            <person name="Ropars J."/>
            <person name="Sedzielewska K."/>
            <person name="Noel J."/>
            <person name="Charron P."/>
            <person name="Farinelli L."/>
            <person name="Marton T."/>
            <person name="Kruger M."/>
            <person name="Pelin A."/>
            <person name="Brachmann A."/>
            <person name="Corradi N."/>
        </authorList>
    </citation>
    <scope>NUCLEOTIDE SEQUENCE [LARGE SCALE GENOMIC DNA]</scope>
    <source>
        <strain evidence="2 3">C2</strain>
    </source>
</reference>
<dbReference type="VEuPathDB" id="FungiDB:FUN_008543"/>
<feature type="transmembrane region" description="Helical" evidence="1">
    <location>
        <begin position="255"/>
        <end position="275"/>
    </location>
</feature>
<dbReference type="VEuPathDB" id="FungiDB:RhiirFUN_008921"/>
<keyword evidence="1" id="KW-1133">Transmembrane helix</keyword>
<keyword evidence="1" id="KW-0472">Membrane</keyword>
<dbReference type="Proteomes" id="UP000233469">
    <property type="component" value="Unassembled WGS sequence"/>
</dbReference>
<name>A0A2N1NYY1_9GLOM</name>
<sequence>MQSQTVIIIENSNRFTAESTISLILTSINIISCSYVLSRLYFIRRLKGVEIKYPTCFAITCLIYSIIQIINIFINNSNFQNYRTGIFGRIFEKFYPTFLTANLLLIGFLELTTLSKMKNKIDNNNDKTERYDNYMWQEMFLLSWLASIFRINRYEPLELNHIPPKHVIFEYHFNAIIIFIVIISAIFYLSELKKNLHKVISRELLIKRLKTCDYMNPNVIRAYIFCIIPFLFQWSLILFYNIMKSIGINDLSLNILLIIAVNIGGIGYGISYFIYERKYLYTNFSNDNPIIILSYGALLPTDDQLISVSTQ</sequence>
<evidence type="ECO:0008006" key="4">
    <source>
        <dbReference type="Google" id="ProtNLM"/>
    </source>
</evidence>
<evidence type="ECO:0000313" key="2">
    <source>
        <dbReference type="EMBL" id="PKK79072.1"/>
    </source>
</evidence>
<dbReference type="AlphaFoldDB" id="A0A2N1NYY1"/>
<proteinExistence type="predicted"/>
<reference evidence="2 3" key="2">
    <citation type="submission" date="2017-10" db="EMBL/GenBank/DDBJ databases">
        <title>Extensive intraspecific genome diversity in a model arbuscular mycorrhizal fungus.</title>
        <authorList>
            <person name="Chen E.C.H."/>
            <person name="Morin E."/>
            <person name="Baudet D."/>
            <person name="Noel J."/>
            <person name="Ndikumana S."/>
            <person name="Charron P."/>
            <person name="St-Onge C."/>
            <person name="Giorgi J."/>
            <person name="Grigoriev I.V."/>
            <person name="Roux C."/>
            <person name="Martin F.M."/>
            <person name="Corradi N."/>
        </authorList>
    </citation>
    <scope>NUCLEOTIDE SEQUENCE [LARGE SCALE GENOMIC DNA]</scope>
    <source>
        <strain evidence="2 3">C2</strain>
    </source>
</reference>
<dbReference type="VEuPathDB" id="FungiDB:RhiirA1_528123"/>
<keyword evidence="1" id="KW-0812">Transmembrane</keyword>
<feature type="transmembrane region" description="Helical" evidence="1">
    <location>
        <begin position="171"/>
        <end position="189"/>
    </location>
</feature>
<accession>A0A2N1NYY1</accession>
<feature type="transmembrane region" description="Helical" evidence="1">
    <location>
        <begin position="54"/>
        <end position="74"/>
    </location>
</feature>
<dbReference type="EMBL" id="LLXL01000058">
    <property type="protein sequence ID" value="PKK79072.1"/>
    <property type="molecule type" value="Genomic_DNA"/>
</dbReference>
<protein>
    <recommendedName>
        <fullName evidence="4">G-protein coupled receptors family 1 profile domain-containing protein</fullName>
    </recommendedName>
</protein>
<gene>
    <name evidence="2" type="ORF">RhiirC2_842962</name>
</gene>
<evidence type="ECO:0000256" key="1">
    <source>
        <dbReference type="SAM" id="Phobius"/>
    </source>
</evidence>
<organism evidence="2 3">
    <name type="scientific">Rhizophagus irregularis</name>
    <dbReference type="NCBI Taxonomy" id="588596"/>
    <lineage>
        <taxon>Eukaryota</taxon>
        <taxon>Fungi</taxon>
        <taxon>Fungi incertae sedis</taxon>
        <taxon>Mucoromycota</taxon>
        <taxon>Glomeromycotina</taxon>
        <taxon>Glomeromycetes</taxon>
        <taxon>Glomerales</taxon>
        <taxon>Glomeraceae</taxon>
        <taxon>Rhizophagus</taxon>
    </lineage>
</organism>
<feature type="transmembrane region" description="Helical" evidence="1">
    <location>
        <begin position="20"/>
        <end position="42"/>
    </location>
</feature>
<dbReference type="OrthoDB" id="2446040at2759"/>
<comment type="caution">
    <text evidence="2">The sequence shown here is derived from an EMBL/GenBank/DDBJ whole genome shotgun (WGS) entry which is preliminary data.</text>
</comment>